<sequence>MINFIEHARLYAAYHQMPSSRYTHFASIPLILLSSMIFLSFFQIGITNVLYVDFATIGTLVLIIYSFMLNWKLALPLTPILIFLLWIATLFGYAGPTVTAVWAFIITFVLGWGLQFIGHMMEGKHPSIKDHIYEAIVIAPLFLMAELFFMANWLPELKNKIYVTEEPSDKRDSK</sequence>
<feature type="transmembrane region" description="Helical" evidence="1">
    <location>
        <begin position="100"/>
        <end position="120"/>
    </location>
</feature>
<reference evidence="3 5" key="2">
    <citation type="submission" date="2019-03" db="EMBL/GenBank/DDBJ databases">
        <title>Diverse conjugative elements silence natural transformation in Legionella species.</title>
        <authorList>
            <person name="Durieux I."/>
            <person name="Ginevra C."/>
            <person name="Attaiech L."/>
            <person name="Picq K."/>
            <person name="Juan P.A."/>
            <person name="Jarraud S."/>
            <person name="Charpentier X."/>
        </authorList>
    </citation>
    <scope>NUCLEOTIDE SEQUENCE [LARGE SCALE GENOMIC DNA]</scope>
    <source>
        <strain evidence="3 5">HL-0427-4011</strain>
    </source>
</reference>
<feature type="transmembrane region" description="Helical" evidence="1">
    <location>
        <begin position="132"/>
        <end position="154"/>
    </location>
</feature>
<keyword evidence="1" id="KW-0472">Membrane</keyword>
<feature type="transmembrane region" description="Helical" evidence="1">
    <location>
        <begin position="48"/>
        <end position="67"/>
    </location>
</feature>
<reference evidence="2 4" key="1">
    <citation type="submission" date="2015-11" db="EMBL/GenBank/DDBJ databases">
        <title>Genomic analysis of 38 Legionella species identifies large and diverse effector repertoires.</title>
        <authorList>
            <person name="Burstein D."/>
            <person name="Amaro F."/>
            <person name="Zusman T."/>
            <person name="Lifshitz Z."/>
            <person name="Cohen O."/>
            <person name="Gilbert J.A."/>
            <person name="Pupko T."/>
            <person name="Shuman H.A."/>
            <person name="Segal G."/>
        </authorList>
    </citation>
    <scope>NUCLEOTIDE SEQUENCE [LARGE SCALE GENOMIC DNA]</scope>
    <source>
        <strain evidence="2 4">Bercovier 4</strain>
    </source>
</reference>
<dbReference type="Proteomes" id="UP000054761">
    <property type="component" value="Unassembled WGS sequence"/>
</dbReference>
<keyword evidence="4" id="KW-1185">Reference proteome</keyword>
<evidence type="ECO:0000313" key="3">
    <source>
        <dbReference type="EMBL" id="QBR83057.1"/>
    </source>
</evidence>
<dbReference type="PANTHER" id="PTHR28026:SF9">
    <property type="entry name" value="2-HYDROXY-PALMITIC ACID DIOXYGENASE MPO1"/>
    <property type="match status" value="1"/>
</dbReference>
<accession>A0A0W0V4B2</accession>
<feature type="transmembrane region" description="Helical" evidence="1">
    <location>
        <begin position="21"/>
        <end position="42"/>
    </location>
</feature>
<dbReference type="GO" id="GO:0016020">
    <property type="term" value="C:membrane"/>
    <property type="evidence" value="ECO:0007669"/>
    <property type="project" value="GOC"/>
</dbReference>
<feature type="transmembrane region" description="Helical" evidence="1">
    <location>
        <begin position="74"/>
        <end position="94"/>
    </location>
</feature>
<keyword evidence="1 2" id="KW-0812">Transmembrane</keyword>
<dbReference type="InterPro" id="IPR009305">
    <property type="entry name" value="Mpo1-like"/>
</dbReference>
<evidence type="ECO:0000313" key="2">
    <source>
        <dbReference type="EMBL" id="KTD14956.1"/>
    </source>
</evidence>
<protein>
    <submittedName>
        <fullName evidence="3">DUF962 domain-containing protein</fullName>
    </submittedName>
    <submittedName>
        <fullName evidence="2">Transmembrane protein</fullName>
    </submittedName>
</protein>
<dbReference type="GO" id="GO:0046521">
    <property type="term" value="P:sphingoid catabolic process"/>
    <property type="evidence" value="ECO:0007669"/>
    <property type="project" value="TreeGrafter"/>
</dbReference>
<dbReference type="Pfam" id="PF06127">
    <property type="entry name" value="Mpo1-like"/>
    <property type="match status" value="1"/>
</dbReference>
<gene>
    <name evidence="3" type="ORF">E3983_01005</name>
    <name evidence="2" type="ORF">Lisr_2301</name>
</gene>
<proteinExistence type="predicted"/>
<keyword evidence="1" id="KW-1133">Transmembrane helix</keyword>
<dbReference type="PANTHER" id="PTHR28026">
    <property type="entry name" value="DUF962 DOMAIN PROTEIN (AFU_ORTHOLOGUE AFUA_8G05310)"/>
    <property type="match status" value="1"/>
</dbReference>
<evidence type="ECO:0000256" key="1">
    <source>
        <dbReference type="SAM" id="Phobius"/>
    </source>
</evidence>
<evidence type="ECO:0000313" key="5">
    <source>
        <dbReference type="Proteomes" id="UP000295517"/>
    </source>
</evidence>
<dbReference type="EMBL" id="LNYH01000147">
    <property type="protein sequence ID" value="KTD14956.1"/>
    <property type="molecule type" value="Genomic_DNA"/>
</dbReference>
<dbReference type="RefSeq" id="WP_058502594.1">
    <property type="nucleotide sequence ID" value="NZ_CAAAJA010000034.1"/>
</dbReference>
<dbReference type="EMBL" id="CP038254">
    <property type="protein sequence ID" value="QBR83057.1"/>
    <property type="molecule type" value="Genomic_DNA"/>
</dbReference>
<dbReference type="AlphaFoldDB" id="A0A0W0V4B2"/>
<dbReference type="OrthoDB" id="5515308at2"/>
<name>A0A0W0V4B2_9GAMM</name>
<evidence type="ECO:0000313" key="4">
    <source>
        <dbReference type="Proteomes" id="UP000054761"/>
    </source>
</evidence>
<dbReference type="Proteomes" id="UP000295517">
    <property type="component" value="Chromosome"/>
</dbReference>
<organism evidence="2 4">
    <name type="scientific">Legionella israelensis</name>
    <dbReference type="NCBI Taxonomy" id="454"/>
    <lineage>
        <taxon>Bacteria</taxon>
        <taxon>Pseudomonadati</taxon>
        <taxon>Pseudomonadota</taxon>
        <taxon>Gammaproteobacteria</taxon>
        <taxon>Legionellales</taxon>
        <taxon>Legionellaceae</taxon>
        <taxon>Legionella</taxon>
    </lineage>
</organism>
<dbReference type="STRING" id="454.Lisr_2301"/>